<feature type="region of interest" description="Disordered" evidence="1">
    <location>
        <begin position="326"/>
        <end position="404"/>
    </location>
</feature>
<feature type="domain" description="AMP-dependent synthetase/ligase" evidence="2">
    <location>
        <begin position="65"/>
        <end position="203"/>
    </location>
</feature>
<comment type="caution">
    <text evidence="4">The sequence shown here is derived from an EMBL/GenBank/DDBJ whole genome shotgun (WGS) entry which is preliminary data.</text>
</comment>
<sequence>MLSSAFPALCSATPGEIQEERLPDLKHLVVFDDSAASVSGSAGKFYFGTRMDEKQKQFKFTSGTTAIVSTLVEEKCTALHGVPTHFLGVLSEVEERRKSGQGLDLSRLRTGIAAGTSMPIDLMKQLMAKMNLTDLTVAYGMTETSPVSFQTTPVDSVVHRVETVGKVHPHVRAKIVDNDGNIVPVHTPGELLVAGYLVQEGYWNDAEQTASVMKTDEDGTLWMYTGDEGVMDEDGYLRIVGRIKDIILRGGENLFPVQIENVLTDHPSIREAATVAVPDAKYGEVVGAWIVLEPNSQMSREDVRQVVWEECTGMGMVCRAEDELGFRDSSPVAEQEKGSPDVDVDEYEDHGDADVEEGRRNAPGTQSGPSGRWRKRDVDVKSAEPLGLEQTDEHRLRKTLNSHM</sequence>
<feature type="domain" description="AMP-binding enzyme C-terminal" evidence="3">
    <location>
        <begin position="258"/>
        <end position="309"/>
    </location>
</feature>
<evidence type="ECO:0000259" key="2">
    <source>
        <dbReference type="Pfam" id="PF00501"/>
    </source>
</evidence>
<gene>
    <name evidence="4" type="ORF">EUX98_g3979</name>
</gene>
<evidence type="ECO:0008006" key="6">
    <source>
        <dbReference type="Google" id="ProtNLM"/>
    </source>
</evidence>
<dbReference type="InterPro" id="IPR045851">
    <property type="entry name" value="AMP-bd_C_sf"/>
</dbReference>
<dbReference type="OrthoDB" id="10253115at2759"/>
<dbReference type="PANTHER" id="PTHR43201">
    <property type="entry name" value="ACYL-COA SYNTHETASE"/>
    <property type="match status" value="1"/>
</dbReference>
<dbReference type="Proteomes" id="UP000308730">
    <property type="component" value="Unassembled WGS sequence"/>
</dbReference>
<keyword evidence="5" id="KW-1185">Reference proteome</keyword>
<protein>
    <recommendedName>
        <fullName evidence="6">AMP-dependent synthetase/ligase domain-containing protein</fullName>
    </recommendedName>
</protein>
<dbReference type="SUPFAM" id="SSF56801">
    <property type="entry name" value="Acetyl-CoA synthetase-like"/>
    <property type="match status" value="1"/>
</dbReference>
<accession>A0A4S4MV68</accession>
<evidence type="ECO:0000313" key="5">
    <source>
        <dbReference type="Proteomes" id="UP000308730"/>
    </source>
</evidence>
<dbReference type="Gene3D" id="3.40.50.12780">
    <property type="entry name" value="N-terminal domain of ligase-like"/>
    <property type="match status" value="1"/>
</dbReference>
<feature type="compositionally biased region" description="Basic and acidic residues" evidence="1">
    <location>
        <begin position="350"/>
        <end position="360"/>
    </location>
</feature>
<dbReference type="InterPro" id="IPR025110">
    <property type="entry name" value="AMP-bd_C"/>
</dbReference>
<dbReference type="PANTHER" id="PTHR43201:SF30">
    <property type="entry name" value="AMP-DEPENDENT SYNTHETASE_LIGASE DOMAIN-CONTAINING PROTEIN"/>
    <property type="match status" value="1"/>
</dbReference>
<dbReference type="Pfam" id="PF00501">
    <property type="entry name" value="AMP-binding"/>
    <property type="match status" value="1"/>
</dbReference>
<dbReference type="InterPro" id="IPR042099">
    <property type="entry name" value="ANL_N_sf"/>
</dbReference>
<dbReference type="Pfam" id="PF13193">
    <property type="entry name" value="AMP-binding_C"/>
    <property type="match status" value="1"/>
</dbReference>
<dbReference type="Gene3D" id="3.30.300.30">
    <property type="match status" value="1"/>
</dbReference>
<organism evidence="4 5">
    <name type="scientific">Antrodiella citrinella</name>
    <dbReference type="NCBI Taxonomy" id="2447956"/>
    <lineage>
        <taxon>Eukaryota</taxon>
        <taxon>Fungi</taxon>
        <taxon>Dikarya</taxon>
        <taxon>Basidiomycota</taxon>
        <taxon>Agaricomycotina</taxon>
        <taxon>Agaricomycetes</taxon>
        <taxon>Polyporales</taxon>
        <taxon>Steccherinaceae</taxon>
        <taxon>Antrodiella</taxon>
    </lineage>
</organism>
<dbReference type="AlphaFoldDB" id="A0A4S4MV68"/>
<evidence type="ECO:0000256" key="1">
    <source>
        <dbReference type="SAM" id="MobiDB-lite"/>
    </source>
</evidence>
<dbReference type="InterPro" id="IPR000873">
    <property type="entry name" value="AMP-dep_synth/lig_dom"/>
</dbReference>
<dbReference type="GO" id="GO:0031956">
    <property type="term" value="F:medium-chain fatty acid-CoA ligase activity"/>
    <property type="evidence" value="ECO:0007669"/>
    <property type="project" value="TreeGrafter"/>
</dbReference>
<evidence type="ECO:0000313" key="4">
    <source>
        <dbReference type="EMBL" id="THH30202.1"/>
    </source>
</evidence>
<name>A0A4S4MV68_9APHY</name>
<dbReference type="EMBL" id="SGPM01000090">
    <property type="protein sequence ID" value="THH30202.1"/>
    <property type="molecule type" value="Genomic_DNA"/>
</dbReference>
<dbReference type="GO" id="GO:0006631">
    <property type="term" value="P:fatty acid metabolic process"/>
    <property type="evidence" value="ECO:0007669"/>
    <property type="project" value="TreeGrafter"/>
</dbReference>
<proteinExistence type="predicted"/>
<reference evidence="4 5" key="1">
    <citation type="submission" date="2019-02" db="EMBL/GenBank/DDBJ databases">
        <title>Genome sequencing of the rare red list fungi Antrodiella citrinella (Flaviporus citrinellus).</title>
        <authorList>
            <person name="Buettner E."/>
            <person name="Kellner H."/>
        </authorList>
    </citation>
    <scope>NUCLEOTIDE SEQUENCE [LARGE SCALE GENOMIC DNA]</scope>
    <source>
        <strain evidence="4 5">DSM 108506</strain>
    </source>
</reference>
<evidence type="ECO:0000259" key="3">
    <source>
        <dbReference type="Pfam" id="PF13193"/>
    </source>
</evidence>